<dbReference type="PANTHER" id="PTHR33909:SF1">
    <property type="entry name" value="SEC TRANSLOCON ACCESSORY COMPLEX SUBUNIT YAJC"/>
    <property type="match status" value="1"/>
</dbReference>
<sequence>MGSDMILAANSGGSGAFNLLLLLAVPLVFYFLLIRPQSRRRKEQMQMQNAMEPGARVLTTSGIRATVVSVDDDGIVLEIADGVEVRFVKQAVMQVLKDDEPEELDDEHDGDDEPAEEEDGDRVDLSKDGSEVDLSKDGSEVDLSKDGDDEAADTAGEDGEPESKPKGKAKVEAGDKPA</sequence>
<evidence type="ECO:0000256" key="4">
    <source>
        <dbReference type="ARBA" id="ARBA00022475"/>
    </source>
</evidence>
<comment type="subcellular location">
    <subcellularLocation>
        <location evidence="1">Cell membrane</location>
        <topology evidence="1">Single-pass membrane protein</topology>
    </subcellularLocation>
</comment>
<evidence type="ECO:0000256" key="10">
    <source>
        <dbReference type="SAM" id="MobiDB-lite"/>
    </source>
</evidence>
<comment type="similarity">
    <text evidence="2">Belongs to the YajC family.</text>
</comment>
<evidence type="ECO:0000256" key="11">
    <source>
        <dbReference type="SAM" id="Phobius"/>
    </source>
</evidence>
<dbReference type="GO" id="GO:0015031">
    <property type="term" value="P:protein transport"/>
    <property type="evidence" value="ECO:0007669"/>
    <property type="project" value="UniProtKB-KW"/>
</dbReference>
<dbReference type="Pfam" id="PF02699">
    <property type="entry name" value="YajC"/>
    <property type="match status" value="1"/>
</dbReference>
<evidence type="ECO:0000256" key="8">
    <source>
        <dbReference type="ARBA" id="ARBA00023010"/>
    </source>
</evidence>
<dbReference type="RefSeq" id="WP_185024093.1">
    <property type="nucleotide sequence ID" value="NZ_JACHMQ010000001.1"/>
</dbReference>
<evidence type="ECO:0000256" key="1">
    <source>
        <dbReference type="ARBA" id="ARBA00004162"/>
    </source>
</evidence>
<dbReference type="GO" id="GO:0005886">
    <property type="term" value="C:plasma membrane"/>
    <property type="evidence" value="ECO:0007669"/>
    <property type="project" value="UniProtKB-SubCell"/>
</dbReference>
<dbReference type="Proteomes" id="UP000546324">
    <property type="component" value="Unassembled WGS sequence"/>
</dbReference>
<evidence type="ECO:0000256" key="6">
    <source>
        <dbReference type="ARBA" id="ARBA00022927"/>
    </source>
</evidence>
<proteinExistence type="inferred from homology"/>
<feature type="region of interest" description="Disordered" evidence="10">
    <location>
        <begin position="96"/>
        <end position="178"/>
    </location>
</feature>
<feature type="compositionally biased region" description="Basic and acidic residues" evidence="10">
    <location>
        <begin position="122"/>
        <end position="146"/>
    </location>
</feature>
<keyword evidence="4" id="KW-1003">Cell membrane</keyword>
<dbReference type="PRINTS" id="PR01853">
    <property type="entry name" value="YAJCTRNLCASE"/>
</dbReference>
<evidence type="ECO:0000313" key="12">
    <source>
        <dbReference type="EMBL" id="MBB6394426.1"/>
    </source>
</evidence>
<dbReference type="SMART" id="SM01323">
    <property type="entry name" value="YajC"/>
    <property type="match status" value="1"/>
</dbReference>
<evidence type="ECO:0000256" key="9">
    <source>
        <dbReference type="ARBA" id="ARBA00023136"/>
    </source>
</evidence>
<accession>A0A7X0KXK4</accession>
<organism evidence="12 13">
    <name type="scientific">Actinomadura coerulea</name>
    <dbReference type="NCBI Taxonomy" id="46159"/>
    <lineage>
        <taxon>Bacteria</taxon>
        <taxon>Bacillati</taxon>
        <taxon>Actinomycetota</taxon>
        <taxon>Actinomycetes</taxon>
        <taxon>Streptosporangiales</taxon>
        <taxon>Thermomonosporaceae</taxon>
        <taxon>Actinomadura</taxon>
    </lineage>
</organism>
<keyword evidence="3" id="KW-0813">Transport</keyword>
<keyword evidence="13" id="KW-1185">Reference proteome</keyword>
<feature type="compositionally biased region" description="Basic and acidic residues" evidence="10">
    <location>
        <begin position="161"/>
        <end position="178"/>
    </location>
</feature>
<reference evidence="12 13" key="1">
    <citation type="submission" date="2020-08" db="EMBL/GenBank/DDBJ databases">
        <title>Sequencing the genomes of 1000 actinobacteria strains.</title>
        <authorList>
            <person name="Klenk H.-P."/>
        </authorList>
    </citation>
    <scope>NUCLEOTIDE SEQUENCE [LARGE SCALE GENOMIC DNA]</scope>
    <source>
        <strain evidence="12 13">DSM 43675</strain>
    </source>
</reference>
<keyword evidence="5 11" id="KW-0812">Transmembrane</keyword>
<gene>
    <name evidence="12" type="ORF">BKA00_001340</name>
</gene>
<comment type="caution">
    <text evidence="12">The sequence shown here is derived from an EMBL/GenBank/DDBJ whole genome shotgun (WGS) entry which is preliminary data.</text>
</comment>
<dbReference type="EMBL" id="JACHMQ010000001">
    <property type="protein sequence ID" value="MBB6394426.1"/>
    <property type="molecule type" value="Genomic_DNA"/>
</dbReference>
<keyword evidence="8" id="KW-0811">Translocation</keyword>
<feature type="transmembrane region" description="Helical" evidence="11">
    <location>
        <begin position="15"/>
        <end position="34"/>
    </location>
</feature>
<feature type="compositionally biased region" description="Acidic residues" evidence="10">
    <location>
        <begin position="99"/>
        <end position="121"/>
    </location>
</feature>
<evidence type="ECO:0000256" key="2">
    <source>
        <dbReference type="ARBA" id="ARBA00006742"/>
    </source>
</evidence>
<keyword evidence="9 11" id="KW-0472">Membrane</keyword>
<dbReference type="NCBIfam" id="TIGR00739">
    <property type="entry name" value="yajC"/>
    <property type="match status" value="1"/>
</dbReference>
<dbReference type="PANTHER" id="PTHR33909">
    <property type="entry name" value="SEC TRANSLOCON ACCESSORY COMPLEX SUBUNIT YAJC"/>
    <property type="match status" value="1"/>
</dbReference>
<keyword evidence="6" id="KW-0653">Protein transport</keyword>
<name>A0A7X0KXK4_9ACTN</name>
<evidence type="ECO:0000313" key="13">
    <source>
        <dbReference type="Proteomes" id="UP000546324"/>
    </source>
</evidence>
<feature type="compositionally biased region" description="Acidic residues" evidence="10">
    <location>
        <begin position="147"/>
        <end position="160"/>
    </location>
</feature>
<evidence type="ECO:0000256" key="3">
    <source>
        <dbReference type="ARBA" id="ARBA00022448"/>
    </source>
</evidence>
<dbReference type="InterPro" id="IPR003849">
    <property type="entry name" value="Preprotein_translocase_YajC"/>
</dbReference>
<evidence type="ECO:0000256" key="5">
    <source>
        <dbReference type="ARBA" id="ARBA00022692"/>
    </source>
</evidence>
<protein>
    <submittedName>
        <fullName evidence="12">Preprotein translocase subunit YajC</fullName>
    </submittedName>
</protein>
<keyword evidence="7 11" id="KW-1133">Transmembrane helix</keyword>
<dbReference type="AlphaFoldDB" id="A0A7X0KXK4"/>
<evidence type="ECO:0000256" key="7">
    <source>
        <dbReference type="ARBA" id="ARBA00022989"/>
    </source>
</evidence>